<feature type="transmembrane region" description="Helical" evidence="1">
    <location>
        <begin position="35"/>
        <end position="52"/>
    </location>
</feature>
<reference evidence="2" key="1">
    <citation type="submission" date="2020-05" db="EMBL/GenBank/DDBJ databases">
        <authorList>
            <person name="Chiriac C."/>
            <person name="Salcher M."/>
            <person name="Ghai R."/>
            <person name="Kavagutti S V."/>
        </authorList>
    </citation>
    <scope>NUCLEOTIDE SEQUENCE</scope>
</reference>
<evidence type="ECO:0000313" key="2">
    <source>
        <dbReference type="EMBL" id="CAB4556845.1"/>
    </source>
</evidence>
<dbReference type="Pfam" id="PF11298">
    <property type="entry name" value="DUF3099"/>
    <property type="match status" value="1"/>
</dbReference>
<keyword evidence="1" id="KW-0472">Membrane</keyword>
<keyword evidence="1" id="KW-0812">Transmembrane</keyword>
<sequence>MAIRRKSVSKSPAVYDITAAPASLTRDQAGRQRRYFYSMMIRTGCFILTVLLPSPYRWFALIGAVTLPYFAVVIANAGRESFAPGAGLVSDKAKSIE</sequence>
<feature type="transmembrane region" description="Helical" evidence="1">
    <location>
        <begin position="58"/>
        <end position="78"/>
    </location>
</feature>
<dbReference type="InterPro" id="IPR021449">
    <property type="entry name" value="DUF3099"/>
</dbReference>
<evidence type="ECO:0000313" key="4">
    <source>
        <dbReference type="EMBL" id="CAB4958843.1"/>
    </source>
</evidence>
<protein>
    <submittedName>
        <fullName evidence="2">Unannotated protein</fullName>
    </submittedName>
</protein>
<dbReference type="AlphaFoldDB" id="A0A6J6D0J7"/>
<gene>
    <name evidence="2" type="ORF">UFOPK1541_00611</name>
    <name evidence="3" type="ORF">UFOPK3119_00180</name>
    <name evidence="4" type="ORF">UFOPK3861_00656</name>
</gene>
<organism evidence="2">
    <name type="scientific">freshwater metagenome</name>
    <dbReference type="NCBI Taxonomy" id="449393"/>
    <lineage>
        <taxon>unclassified sequences</taxon>
        <taxon>metagenomes</taxon>
        <taxon>ecological metagenomes</taxon>
    </lineage>
</organism>
<name>A0A6J6D0J7_9ZZZZ</name>
<dbReference type="EMBL" id="CAEZTA010000075">
    <property type="protein sequence ID" value="CAB4556845.1"/>
    <property type="molecule type" value="Genomic_DNA"/>
</dbReference>
<dbReference type="EMBL" id="CAFAAX010000010">
    <property type="protein sequence ID" value="CAB4804716.1"/>
    <property type="molecule type" value="Genomic_DNA"/>
</dbReference>
<dbReference type="EMBL" id="CAFBNQ010000059">
    <property type="protein sequence ID" value="CAB4958843.1"/>
    <property type="molecule type" value="Genomic_DNA"/>
</dbReference>
<evidence type="ECO:0000256" key="1">
    <source>
        <dbReference type="SAM" id="Phobius"/>
    </source>
</evidence>
<proteinExistence type="predicted"/>
<evidence type="ECO:0000313" key="3">
    <source>
        <dbReference type="EMBL" id="CAB4804716.1"/>
    </source>
</evidence>
<keyword evidence="1" id="KW-1133">Transmembrane helix</keyword>
<accession>A0A6J6D0J7</accession>